<sequence>MKPLLLASLTVLMMLTSCSKPKEVDYVKLKMVDNMLTDPDTMKPFTGISRDRHPDGKVKSEYPIKNGVFHGTVKEWYANGKPYAETEFVNGERTGRNMEWTESGLPYQERVYEKDRIVSEKKFETGK</sequence>
<dbReference type="InterPro" id="IPR011652">
    <property type="entry name" value="MORN_2"/>
</dbReference>
<dbReference type="AlphaFoldDB" id="A0A366H3K1"/>
<comment type="caution">
    <text evidence="1">The sequence shown here is derived from an EMBL/GenBank/DDBJ whole genome shotgun (WGS) entry which is preliminary data.</text>
</comment>
<dbReference type="RefSeq" id="WP_113962073.1">
    <property type="nucleotide sequence ID" value="NZ_QNRR01000018.1"/>
</dbReference>
<accession>A0A366H3K1</accession>
<name>A0A366H3K1_9BACT</name>
<protein>
    <submittedName>
        <fullName evidence="1">MORN repeat protein</fullName>
    </submittedName>
</protein>
<keyword evidence="2" id="KW-1185">Reference proteome</keyword>
<dbReference type="Proteomes" id="UP000253426">
    <property type="component" value="Unassembled WGS sequence"/>
</dbReference>
<dbReference type="EMBL" id="QNRR01000018">
    <property type="protein sequence ID" value="RBP36129.1"/>
    <property type="molecule type" value="Genomic_DNA"/>
</dbReference>
<gene>
    <name evidence="1" type="ORF">DES53_11879</name>
</gene>
<dbReference type="Gene3D" id="2.20.110.10">
    <property type="entry name" value="Histone H3 K4-specific methyltransferase SET7/9 N-terminal domain"/>
    <property type="match status" value="1"/>
</dbReference>
<evidence type="ECO:0000313" key="1">
    <source>
        <dbReference type="EMBL" id="RBP36129.1"/>
    </source>
</evidence>
<dbReference type="OrthoDB" id="194097at2"/>
<dbReference type="Pfam" id="PF07661">
    <property type="entry name" value="MORN_2"/>
    <property type="match status" value="2"/>
</dbReference>
<reference evidence="1 2" key="1">
    <citation type="submission" date="2018-06" db="EMBL/GenBank/DDBJ databases">
        <title>Genomic Encyclopedia of Type Strains, Phase IV (KMG-IV): sequencing the most valuable type-strain genomes for metagenomic binning, comparative biology and taxonomic classification.</title>
        <authorList>
            <person name="Goeker M."/>
        </authorList>
    </citation>
    <scope>NUCLEOTIDE SEQUENCE [LARGE SCALE GENOMIC DNA]</scope>
    <source>
        <strain evidence="1 2">DSM 25532</strain>
    </source>
</reference>
<proteinExistence type="predicted"/>
<dbReference type="SUPFAM" id="SSF82185">
    <property type="entry name" value="Histone H3 K4-specific methyltransferase SET7/9 N-terminal domain"/>
    <property type="match status" value="1"/>
</dbReference>
<organism evidence="1 2">
    <name type="scientific">Roseimicrobium gellanilyticum</name>
    <dbReference type="NCBI Taxonomy" id="748857"/>
    <lineage>
        <taxon>Bacteria</taxon>
        <taxon>Pseudomonadati</taxon>
        <taxon>Verrucomicrobiota</taxon>
        <taxon>Verrucomicrobiia</taxon>
        <taxon>Verrucomicrobiales</taxon>
        <taxon>Verrucomicrobiaceae</taxon>
        <taxon>Roseimicrobium</taxon>
    </lineage>
</organism>
<dbReference type="PROSITE" id="PS51257">
    <property type="entry name" value="PROKAR_LIPOPROTEIN"/>
    <property type="match status" value="1"/>
</dbReference>
<evidence type="ECO:0000313" key="2">
    <source>
        <dbReference type="Proteomes" id="UP000253426"/>
    </source>
</evidence>